<dbReference type="GO" id="GO:0051015">
    <property type="term" value="F:actin filament binding"/>
    <property type="evidence" value="ECO:0000318"/>
    <property type="project" value="GO_Central"/>
</dbReference>
<feature type="domain" description="NAB" evidence="5">
    <location>
        <begin position="13"/>
        <end position="93"/>
    </location>
</feature>
<dbReference type="Pfam" id="PF07765">
    <property type="entry name" value="KIP1"/>
    <property type="match status" value="1"/>
</dbReference>
<feature type="coiled-coil region" evidence="3">
    <location>
        <begin position="533"/>
        <end position="829"/>
    </location>
</feature>
<dbReference type="EMBL" id="CM004391">
    <property type="protein sequence ID" value="OAY49753.1"/>
    <property type="molecule type" value="Genomic_DNA"/>
</dbReference>
<protein>
    <recommendedName>
        <fullName evidence="5">NAB domain-containing protein</fullName>
    </recommendedName>
</protein>
<reference evidence="6 7" key="1">
    <citation type="submission" date="2016-02" db="EMBL/GenBank/DDBJ databases">
        <title>WGS assembly of Manihot esculenta.</title>
        <authorList>
            <person name="Bredeson J.V."/>
            <person name="Prochnik S.E."/>
            <person name="Lyons J.B."/>
            <person name="Schmutz J."/>
            <person name="Grimwood J."/>
            <person name="Vrebalov J."/>
            <person name="Bart R.S."/>
            <person name="Amuge T."/>
            <person name="Ferguson M.E."/>
            <person name="Green R."/>
            <person name="Putnam N."/>
            <person name="Stites J."/>
            <person name="Rounsley S."/>
            <person name="Rokhsar D.S."/>
        </authorList>
    </citation>
    <scope>NUCLEOTIDE SEQUENCE [LARGE SCALE GENOMIC DNA]</scope>
    <source>
        <strain evidence="7">cv. AM560-2</strain>
        <tissue evidence="6">Leaf</tissue>
    </source>
</reference>
<keyword evidence="1 3" id="KW-0175">Coiled coil</keyword>
<feature type="region of interest" description="Disordered" evidence="4">
    <location>
        <begin position="1465"/>
        <end position="1492"/>
    </location>
</feature>
<proteinExistence type="inferred from homology"/>
<evidence type="ECO:0000256" key="3">
    <source>
        <dbReference type="SAM" id="Coils"/>
    </source>
</evidence>
<dbReference type="SUPFAM" id="SSF57997">
    <property type="entry name" value="Tropomyosin"/>
    <property type="match status" value="1"/>
</dbReference>
<feature type="compositionally biased region" description="Basic and acidic residues" evidence="4">
    <location>
        <begin position="1469"/>
        <end position="1487"/>
    </location>
</feature>
<evidence type="ECO:0000256" key="2">
    <source>
        <dbReference type="ARBA" id="ARBA00038006"/>
    </source>
</evidence>
<feature type="coiled-coil region" evidence="3">
    <location>
        <begin position="1192"/>
        <end position="1226"/>
    </location>
</feature>
<gene>
    <name evidence="6" type="ORF">MANES_05G080300</name>
</gene>
<dbReference type="OMA" id="ERSNHMQ"/>
<evidence type="ECO:0000256" key="1">
    <source>
        <dbReference type="ARBA" id="ARBA00023054"/>
    </source>
</evidence>
<dbReference type="Gramene" id="Manes.05G080300.4.v8.1">
    <property type="protein sequence ID" value="Manes.05G080300.4.v8.1.CDS"/>
    <property type="gene ID" value="Manes.05G080300.v8.1"/>
</dbReference>
<accession>A0A251KUA3</accession>
<feature type="region of interest" description="Disordered" evidence="4">
    <location>
        <begin position="1561"/>
        <end position="1581"/>
    </location>
</feature>
<comment type="similarity">
    <text evidence="2">Belongs to the NET family.</text>
</comment>
<dbReference type="Gene3D" id="1.10.287.1490">
    <property type="match status" value="1"/>
</dbReference>
<dbReference type="PROSITE" id="PS51774">
    <property type="entry name" value="NAB"/>
    <property type="match status" value="1"/>
</dbReference>
<evidence type="ECO:0000313" key="6">
    <source>
        <dbReference type="EMBL" id="OAY49753.1"/>
    </source>
</evidence>
<name>A0A251KUA3_MANES</name>
<organism evidence="6 7">
    <name type="scientific">Manihot esculenta</name>
    <name type="common">Cassava</name>
    <name type="synonym">Jatropha manihot</name>
    <dbReference type="NCBI Taxonomy" id="3983"/>
    <lineage>
        <taxon>Eukaryota</taxon>
        <taxon>Viridiplantae</taxon>
        <taxon>Streptophyta</taxon>
        <taxon>Embryophyta</taxon>
        <taxon>Tracheophyta</taxon>
        <taxon>Spermatophyta</taxon>
        <taxon>Magnoliopsida</taxon>
        <taxon>eudicotyledons</taxon>
        <taxon>Gunneridae</taxon>
        <taxon>Pentapetalae</taxon>
        <taxon>rosids</taxon>
        <taxon>fabids</taxon>
        <taxon>Malpighiales</taxon>
        <taxon>Euphorbiaceae</taxon>
        <taxon>Crotonoideae</taxon>
        <taxon>Manihoteae</taxon>
        <taxon>Manihot</taxon>
    </lineage>
</organism>
<evidence type="ECO:0000259" key="5">
    <source>
        <dbReference type="PROSITE" id="PS51774"/>
    </source>
</evidence>
<dbReference type="Proteomes" id="UP000091857">
    <property type="component" value="Chromosome 5"/>
</dbReference>
<dbReference type="GO" id="GO:0005886">
    <property type="term" value="C:plasma membrane"/>
    <property type="evidence" value="ECO:0000318"/>
    <property type="project" value="GO_Central"/>
</dbReference>
<keyword evidence="7" id="KW-1185">Reference proteome</keyword>
<feature type="coiled-coil region" evidence="3">
    <location>
        <begin position="1418"/>
        <end position="1463"/>
    </location>
</feature>
<sequence>MAAVAHADSKRKYSWWWDSHISPKNSKWLQENLTDMDVKVKQMIKLIEEDADSFARRAEMYYKKRPELMKLVEEFYRAYRALAERYDHATGVIRQAHRTMAEAFPNQVPFMLTDDAPAVSADGEPRTPDMPPIRTVFDPDELQKDALGISPSHSHAVKRHIAFTEESDAVPGRKGLKQLNDLFGTAEGRARKGLNFQDAEEKDQGMQNNGKSDIKARVPFESERVAKAEQEIVTLKNALAKLEAEKEAGLLRYQQSFERLSNLESEVYRAKEDSRGLNERASKAEAEVQTLKEALSKLNAEREASFLQYQQCLDKITNLENNISQAQKDAEELNDRASKAELEVQSLTQELAKLEAEKERILLQYKQCLEKISDLEGRLLHAELDAKRFNERAEKAEREVETLRQVLAKLTEEKEAAAVQYQQCLDTISSLERKLAFALEEGRRLNSEIDDGVVKLKGAEEKCLLLERSNQTMRTELESAAQIMASQREELTEKQKELGRLWTSIQDERLRFMEAETAFQTLQHLHSRSQEELRSMASELQNRTQILQDLEARNQSLQNEVEEVKVENRGLTEVNLSSALTIENLQGEVSSLRDKIGKLEAEVELRVDQRNALQQEIYCLKEELNDMNKKHQDIMDQAESVGFSPECLGSSVKALQDENTKLKEVCERERSQNVALLEKLEIMEKLVEKNALLENSISDLNIELEGVRERVQALEKSYQSLLEEKSTLVSDKATLFSQLRIATDNLEKLTEKNNFLENSLLDANAEVEGLRVKSKSLQELCMLLDNEKSDLATVKGNLISQLENTQKIHEDLEKNFRELQQKYSTLVEERESTLHEVEELRVHLNAQKQEYASHAQLSESRLAGMATQIQLLQEDGLCVKKEHEEGLDKAFYAMTDIFILQKCVQDLEKNNLSLFLEYQKLLEASKLSEKLISELKHENLQQHMEVKSLYDQIDVLRVGLYTVLRTLGLDVKQGCEDKAEQDQMLLNHALDKLHETHNFLFEMQDKNQQLIIENTVLVTLLGQLQQEVANLVTAKNTLHQELASRSEQFLVLHGKNQKLAEVNEELRLMIMEKDCKEENLKAELKTLQRRLLDLQGDYQNLQKENCKVVNEQRLLMKSVSDLGEEKCNLEDENCAIFAETLSLSTMSLIFRDIVTEKCLDIKELSENLDTLHYVNNCLNDKVKIMEEELLELSVIQDEKRELHKMVENLKCKYDEAELIRLDQEKQIIKLSADCDQQIKVVECTGEANRELEIELGKLIGERLEAKIREDSLNCELQKGRNEVEWWESQASALFGELQISTVQQALFEGKVHELIEATESLEGRNCLNAREIDQLKERVSTLELDNEELKSQITAHVTAFISLRDCITSLENHTLSPATFHGVHKKEEKDATFAVHAESCQQISDDRTAMRPAGVLDLQDLQIRIVAIEEAVKERERLVILENSNVNSKLADAIRQIEEMKSKSSLHGEAVEAGEHENQNLDDKELGSETDNNLRLQNDISEEGNGVMTKDIMLDHVSECSSYGISRRETAEANDQMLEIWETTDKDASIDLTVEKAQKGTAALTEKKRNKDHPSMESMVEKDVSVDKLEISKRSSGSRRELNERKILERLDSDAQKLTNLQITVQDLKKKVEITDKNKKGKGIEYDNVKDQLEESEEAIMKLFDVNRKLMKSIENESFSLDEKSALALDESGSVRKRRISEQARRGSEKIGRVQLEVQKLQFLLLKLDDQNKSRGKTKIIERKTRVKLRDYLYGGTRSSQKRKKGHFCACVHPPTKGD</sequence>
<dbReference type="InterPro" id="IPR051861">
    <property type="entry name" value="NET_actin-binding_domain"/>
</dbReference>
<feature type="coiled-coil region" evidence="3">
    <location>
        <begin position="1611"/>
        <end position="1666"/>
    </location>
</feature>
<dbReference type="EMBL" id="CM004391">
    <property type="protein sequence ID" value="OAY49752.1"/>
    <property type="molecule type" value="Genomic_DNA"/>
</dbReference>
<evidence type="ECO:0000256" key="4">
    <source>
        <dbReference type="SAM" id="MobiDB-lite"/>
    </source>
</evidence>
<dbReference type="STRING" id="3983.A0A251KUA3"/>
<dbReference type="PANTHER" id="PTHR32258">
    <property type="entry name" value="PROTEIN NETWORKED 4A"/>
    <property type="match status" value="1"/>
</dbReference>
<evidence type="ECO:0000313" key="7">
    <source>
        <dbReference type="Proteomes" id="UP000091857"/>
    </source>
</evidence>
<dbReference type="PANTHER" id="PTHR32258:SF32">
    <property type="entry name" value="PROTEIN NETWORKED 1D"/>
    <property type="match status" value="1"/>
</dbReference>
<feature type="coiled-coil region" evidence="3">
    <location>
        <begin position="1021"/>
        <end position="1104"/>
    </location>
</feature>
<dbReference type="Gene3D" id="1.20.5.170">
    <property type="match status" value="1"/>
</dbReference>
<dbReference type="InterPro" id="IPR011684">
    <property type="entry name" value="NAB"/>
</dbReference>
<dbReference type="OrthoDB" id="10255522at2759"/>
<feature type="compositionally biased region" description="Basic and acidic residues" evidence="4">
    <location>
        <begin position="1565"/>
        <end position="1581"/>
    </location>
</feature>
<dbReference type="Gramene" id="Manes.05G080300.5.v8.1">
    <property type="protein sequence ID" value="Manes.05G080300.5.v8.1.CDS"/>
    <property type="gene ID" value="Manes.05G080300.v8.1"/>
</dbReference>
<feature type="coiled-coil region" evidence="3">
    <location>
        <begin position="225"/>
        <end position="497"/>
    </location>
</feature>